<accession>A0A810QBM1</accession>
<gene>
    <name evidence="2" type="ORF">MM50RIKEN_17060</name>
</gene>
<dbReference type="InterPro" id="IPR025378">
    <property type="entry name" value="DUF4368"/>
</dbReference>
<evidence type="ECO:0000313" key="3">
    <source>
        <dbReference type="Proteomes" id="UP000681035"/>
    </source>
</evidence>
<dbReference type="Pfam" id="PF14287">
    <property type="entry name" value="DUF4368"/>
    <property type="match status" value="1"/>
</dbReference>
<sequence length="111" mass="12700">MTANYEKEQKDLLKLVADGKKNLLDAEQTKVDLRLLMKALRDYTDIRQLTPEIANALIRRIEVHSKDKETKKVKGDIYFTAIGLFSVPTGKEMLSAMGEIRQNPQQFKFSA</sequence>
<dbReference type="EMBL" id="AP023418">
    <property type="protein sequence ID" value="BCK81943.1"/>
    <property type="molecule type" value="Genomic_DNA"/>
</dbReference>
<evidence type="ECO:0000259" key="1">
    <source>
        <dbReference type="Pfam" id="PF14287"/>
    </source>
</evidence>
<keyword evidence="3" id="KW-1185">Reference proteome</keyword>
<proteinExistence type="predicted"/>
<feature type="domain" description="DUF4368" evidence="1">
    <location>
        <begin position="26"/>
        <end position="85"/>
    </location>
</feature>
<dbReference type="AlphaFoldDB" id="A0A810QBM1"/>
<reference evidence="2" key="1">
    <citation type="submission" date="2020-09" db="EMBL/GenBank/DDBJ databases">
        <title>New species isolated from human feces.</title>
        <authorList>
            <person name="Kitahara M."/>
            <person name="Shigeno Y."/>
            <person name="Shime M."/>
            <person name="Matsumoto Y."/>
            <person name="Nakamura S."/>
            <person name="Motooka D."/>
            <person name="Fukuoka S."/>
            <person name="Nishikawa H."/>
            <person name="Benno Y."/>
        </authorList>
    </citation>
    <scope>NUCLEOTIDE SEQUENCE</scope>
    <source>
        <strain evidence="2">MM50</strain>
    </source>
</reference>
<name>A0A810QBM1_9FIRM</name>
<dbReference type="RefSeq" id="WP_213540585.1">
    <property type="nucleotide sequence ID" value="NZ_AP023418.1"/>
</dbReference>
<evidence type="ECO:0000313" key="2">
    <source>
        <dbReference type="EMBL" id="BCK81943.1"/>
    </source>
</evidence>
<protein>
    <recommendedName>
        <fullName evidence="1">DUF4368 domain-containing protein</fullName>
    </recommendedName>
</protein>
<dbReference type="Proteomes" id="UP000681035">
    <property type="component" value="Chromosome"/>
</dbReference>
<organism evidence="2 3">
    <name type="scientific">Vescimonas coprocola</name>
    <dbReference type="NCBI Taxonomy" id="2714355"/>
    <lineage>
        <taxon>Bacteria</taxon>
        <taxon>Bacillati</taxon>
        <taxon>Bacillota</taxon>
        <taxon>Clostridia</taxon>
        <taxon>Eubacteriales</taxon>
        <taxon>Oscillospiraceae</taxon>
        <taxon>Vescimonas</taxon>
    </lineage>
</organism>
<dbReference type="KEGG" id="vcop:MM50RIKEN_17060"/>